<organism evidence="9 10">
    <name type="scientific">Sulfobacillus benefaciens</name>
    <dbReference type="NCBI Taxonomy" id="453960"/>
    <lineage>
        <taxon>Bacteria</taxon>
        <taxon>Bacillati</taxon>
        <taxon>Bacillota</taxon>
        <taxon>Clostridia</taxon>
        <taxon>Eubacteriales</taxon>
        <taxon>Clostridiales Family XVII. Incertae Sedis</taxon>
        <taxon>Sulfobacillus</taxon>
    </lineage>
</organism>
<evidence type="ECO:0000256" key="1">
    <source>
        <dbReference type="ARBA" id="ARBA00007806"/>
    </source>
</evidence>
<gene>
    <name evidence="9" type="ORF">C7B46_02950</name>
</gene>
<dbReference type="InterPro" id="IPR017853">
    <property type="entry name" value="GH"/>
</dbReference>
<evidence type="ECO:0000259" key="8">
    <source>
        <dbReference type="Pfam" id="PF21365"/>
    </source>
</evidence>
<dbReference type="InterPro" id="IPR030458">
    <property type="entry name" value="Glyco_hydro_31_AS"/>
</dbReference>
<protein>
    <submittedName>
        <fullName evidence="9">Alpha-glucosidase</fullName>
    </submittedName>
</protein>
<dbReference type="GO" id="GO:0005975">
    <property type="term" value="P:carbohydrate metabolic process"/>
    <property type="evidence" value="ECO:0007669"/>
    <property type="project" value="InterPro"/>
</dbReference>
<dbReference type="Gene3D" id="3.20.20.80">
    <property type="entry name" value="Glycosidases"/>
    <property type="match status" value="2"/>
</dbReference>
<evidence type="ECO:0000259" key="7">
    <source>
        <dbReference type="Pfam" id="PF17137"/>
    </source>
</evidence>
<dbReference type="PROSITE" id="PS00129">
    <property type="entry name" value="GLYCOSYL_HYDROL_F31_1"/>
    <property type="match status" value="1"/>
</dbReference>
<feature type="domain" description="DUF5110" evidence="7">
    <location>
        <begin position="686"/>
        <end position="754"/>
    </location>
</feature>
<dbReference type="EMBL" id="PXYW01000005">
    <property type="protein sequence ID" value="PSR34888.1"/>
    <property type="molecule type" value="Genomic_DNA"/>
</dbReference>
<dbReference type="GO" id="GO:0030246">
    <property type="term" value="F:carbohydrate binding"/>
    <property type="evidence" value="ECO:0007669"/>
    <property type="project" value="InterPro"/>
</dbReference>
<dbReference type="Gene3D" id="2.60.40.1180">
    <property type="entry name" value="Golgi alpha-mannosidase II"/>
    <property type="match status" value="2"/>
</dbReference>
<dbReference type="Gene3D" id="2.60.40.1760">
    <property type="entry name" value="glycosyl hydrolase (family 31)"/>
    <property type="match status" value="1"/>
</dbReference>
<dbReference type="PANTHER" id="PTHR22762">
    <property type="entry name" value="ALPHA-GLUCOSIDASE"/>
    <property type="match status" value="1"/>
</dbReference>
<dbReference type="InterPro" id="IPR025887">
    <property type="entry name" value="Glyco_hydro_31_N_dom"/>
</dbReference>
<evidence type="ECO:0000256" key="2">
    <source>
        <dbReference type="ARBA" id="ARBA00022801"/>
    </source>
</evidence>
<evidence type="ECO:0000313" key="10">
    <source>
        <dbReference type="Proteomes" id="UP000242972"/>
    </source>
</evidence>
<dbReference type="PANTHER" id="PTHR22762:SF166">
    <property type="entry name" value="ALPHA-GLUCOSIDASE"/>
    <property type="match status" value="1"/>
</dbReference>
<keyword evidence="3 4" id="KW-0326">Glycosidase</keyword>
<evidence type="ECO:0000259" key="5">
    <source>
        <dbReference type="Pfam" id="PF01055"/>
    </source>
</evidence>
<accession>A0A2T2XKD7</accession>
<dbReference type="InterPro" id="IPR033403">
    <property type="entry name" value="DUF5110"/>
</dbReference>
<dbReference type="Pfam" id="PF21365">
    <property type="entry name" value="Glyco_hydro_31_3rd"/>
    <property type="match status" value="1"/>
</dbReference>
<dbReference type="SUPFAM" id="SSF51011">
    <property type="entry name" value="Glycosyl hydrolase domain"/>
    <property type="match status" value="1"/>
</dbReference>
<proteinExistence type="inferred from homology"/>
<evidence type="ECO:0000259" key="6">
    <source>
        <dbReference type="Pfam" id="PF13802"/>
    </source>
</evidence>
<dbReference type="Pfam" id="PF13802">
    <property type="entry name" value="Gal_mutarotas_2"/>
    <property type="match status" value="1"/>
</dbReference>
<evidence type="ECO:0000256" key="3">
    <source>
        <dbReference type="ARBA" id="ARBA00023295"/>
    </source>
</evidence>
<dbReference type="SUPFAM" id="SSF51445">
    <property type="entry name" value="(Trans)glycosidases"/>
    <property type="match status" value="1"/>
</dbReference>
<name>A0A2T2XKD7_9FIRM</name>
<dbReference type="InterPro" id="IPR000322">
    <property type="entry name" value="Glyco_hydro_31_TIM"/>
</dbReference>
<sequence>MNDSSAAIHPESVIRSTIESTEPLGPITNAFVNNNTAFFACPQAVVAVWLSDGMFRVKISHQVPAPEEIVPLDYSMPIKPAILADLGDKYRLSSAGLTLLIQKSAFAIRAESEDGTPICEDMPEGILVRQSTSGIMCRKHYRGEAIYGLGEKTGYLNKANTENSMWNSDVYAPHVPEIRELYVSIPVFYVVGKDLAYGIFLNNAGKTTFSFKDLSSVSFGINTGDMDYYCFFGKTLKEVVAQFTLLTGRVPQPPRYALGYHQSRYSYESENQLEEIANEFRRRRIPCDALYLDIHYMDSYRVFTWNPQHYATSSDTIHHLADQGFHIIPIVDPGVKKDDDYNVYRSGLVENAFCAYPDGHLYLGDVWPGESVFPDFTELHVRQWWGELHQSYVDSGVVGIWNDMNEPAVFNETKTMDLAVVHGNQGRPMTHEALHNAYGHYMNQATYEGMKKLLKGKRPFVLTRSGYAGTQRYAAVWTGDNRSFWEHLALAIPMLLNMGLSGLPFSGADVGGFAFDVDGLLLTRWTQMAAYTPFFRNHSGIDAVRQEPWQFGPVFESAIRKAIERRYMLLPHIYSLFYEHRMTGLPPMRPLALEFPGDPHTRDLCDSFLLGPGILVAPIYRPDTNVRSVYLPQGDWYQESTDHRLEGHQYILATATIDEIPVFVQAGSIIAMQGVVQHTGQTSDSLIFHIYSGAEGHYRYYEDDGETFAYQDGAYTAVEFDLRVCSDGSELVVTIVNNGFSVQSHRSIFLAIHGVSHLASVSRVNAFHPLKQQFKDNILFVEVPELLIKDTRYHISSQ</sequence>
<dbReference type="CDD" id="cd06604">
    <property type="entry name" value="GH31_glucosidase_II_MalA"/>
    <property type="match status" value="1"/>
</dbReference>
<feature type="domain" description="Glycoside hydrolase family 31 N-terminal" evidence="6">
    <location>
        <begin position="50"/>
        <end position="209"/>
    </location>
</feature>
<dbReference type="InterPro" id="IPR048395">
    <property type="entry name" value="Glyco_hydro_31_C"/>
</dbReference>
<feature type="domain" description="Glycoside hydrolase family 31 TIM barrel" evidence="5">
    <location>
        <begin position="251"/>
        <end position="576"/>
    </location>
</feature>
<dbReference type="CDD" id="cd14752">
    <property type="entry name" value="GH31_N"/>
    <property type="match status" value="1"/>
</dbReference>
<dbReference type="InterPro" id="IPR013780">
    <property type="entry name" value="Glyco_hydro_b"/>
</dbReference>
<keyword evidence="2 4" id="KW-0378">Hydrolase</keyword>
<dbReference type="Proteomes" id="UP000242972">
    <property type="component" value="Unassembled WGS sequence"/>
</dbReference>
<dbReference type="Pfam" id="PF17137">
    <property type="entry name" value="DUF5110"/>
    <property type="match status" value="1"/>
</dbReference>
<dbReference type="InterPro" id="IPR011013">
    <property type="entry name" value="Gal_mutarotase_sf_dom"/>
</dbReference>
<comment type="similarity">
    <text evidence="1 4">Belongs to the glycosyl hydrolase 31 family.</text>
</comment>
<dbReference type="SUPFAM" id="SSF74650">
    <property type="entry name" value="Galactose mutarotase-like"/>
    <property type="match status" value="1"/>
</dbReference>
<reference evidence="9 10" key="1">
    <citation type="journal article" date="2014" name="BMC Genomics">
        <title>Comparison of environmental and isolate Sulfobacillus genomes reveals diverse carbon, sulfur, nitrogen, and hydrogen metabolisms.</title>
        <authorList>
            <person name="Justice N.B."/>
            <person name="Norman A."/>
            <person name="Brown C.T."/>
            <person name="Singh A."/>
            <person name="Thomas B.C."/>
            <person name="Banfield J.F."/>
        </authorList>
    </citation>
    <scope>NUCLEOTIDE SEQUENCE [LARGE SCALE GENOMIC DNA]</scope>
    <source>
        <strain evidence="9">AMDSBA4</strain>
    </source>
</reference>
<dbReference type="GO" id="GO:0004553">
    <property type="term" value="F:hydrolase activity, hydrolyzing O-glycosyl compounds"/>
    <property type="evidence" value="ECO:0007669"/>
    <property type="project" value="InterPro"/>
</dbReference>
<comment type="caution">
    <text evidence="9">The sequence shown here is derived from an EMBL/GenBank/DDBJ whole genome shotgun (WGS) entry which is preliminary data.</text>
</comment>
<evidence type="ECO:0000256" key="4">
    <source>
        <dbReference type="RuleBase" id="RU361185"/>
    </source>
</evidence>
<dbReference type="AlphaFoldDB" id="A0A2T2XKD7"/>
<evidence type="ECO:0000313" key="9">
    <source>
        <dbReference type="EMBL" id="PSR34888.1"/>
    </source>
</evidence>
<dbReference type="Pfam" id="PF01055">
    <property type="entry name" value="Glyco_hydro_31_2nd"/>
    <property type="match status" value="1"/>
</dbReference>
<feature type="domain" description="Glycosyl hydrolase family 31 C-terminal" evidence="8">
    <location>
        <begin position="584"/>
        <end position="670"/>
    </location>
</feature>